<dbReference type="SMART" id="SM01230">
    <property type="entry name" value="Gln-synt_C"/>
    <property type="match status" value="1"/>
</dbReference>
<feature type="domain" description="GS beta-grasp" evidence="9">
    <location>
        <begin position="218"/>
        <end position="312"/>
    </location>
</feature>
<evidence type="ECO:0000256" key="6">
    <source>
        <dbReference type="PROSITE-ProRule" id="PRU01330"/>
    </source>
</evidence>
<dbReference type="Gene3D" id="3.10.20.70">
    <property type="entry name" value="Glutamine synthetase, N-terminal domain"/>
    <property type="match status" value="1"/>
</dbReference>
<gene>
    <name evidence="11" type="ORF">GDO86_009866</name>
</gene>
<comment type="function">
    <text evidence="2">May act as a component of the cytoskeleton or as a chaperone for the reorganization of intermediate filament proteins during terminal differentiation in the lens. Does not seem to have enzymatic activity.</text>
</comment>
<proteinExistence type="inferred from homology"/>
<evidence type="ECO:0000256" key="8">
    <source>
        <dbReference type="SAM" id="MobiDB-lite"/>
    </source>
</evidence>
<dbReference type="GO" id="GO:0016020">
    <property type="term" value="C:membrane"/>
    <property type="evidence" value="ECO:0007669"/>
    <property type="project" value="TreeGrafter"/>
</dbReference>
<keyword evidence="12" id="KW-1185">Reference proteome</keyword>
<dbReference type="PROSITE" id="PS51987">
    <property type="entry name" value="GS_CATALYTIC"/>
    <property type="match status" value="1"/>
</dbReference>
<dbReference type="OrthoDB" id="77835at2759"/>
<sequence length="637" mass="71508">MKKETCRRAEKETKNYHQLESTHTLNVNAKPICLEKKIQTFSKHSLGKESDKKLPFGSGIPKETLEELKHISRERKNLTNSPCIVDSSSVVTEIKLPNSFDTKTERSGLTFETFRPGMDKVSEKLLNKVEGSPSCESVNKSMHARHVEEVKQSSNGKHSLKKDVSSIATEKEFESASLDFFGQRPSGRKDLPSDSSEIPKPSNLISQVEAIKQQIAREDIHFIKFEVADLLGFSKTKTIPVRFFHEKVVNGIHMPRSYLELNKNSKVSGEDPKCATNFASDIVLKPELSTFAILPWSEKNSKIICDAYTIRGDPLVTSPRYLAKQLLKQLQEIGLSLHAGFTYEFSIFGVAETVNSKTVVFPAATLVTDHDHLFLQELFDGMYYIGGNIESFQDSGPGQMEISFQPEYGLIAADNAFTFRTGLKEVAEKYGYIASFFSDINEIYNSGIFTHSLRDENGKNMFNNGSQDLKLTDIGKKWLSGLIVHSAALSCLVAPDVSCRKHFAKGVKESKDNIRATCGFNDTSCTYNMKCYCAKGTYIENNLSSASANPYIVLAATVAAGLDGIRRGLDVFDETNQLKIHPIPFKMEDAITCLKDDKYFRIALGEAFIHLFVAVKQYELETEELDYERNKFLEYFI</sequence>
<evidence type="ECO:0000313" key="12">
    <source>
        <dbReference type="Proteomes" id="UP000812440"/>
    </source>
</evidence>
<dbReference type="Gene3D" id="3.30.590.10">
    <property type="entry name" value="Glutamine synthetase/guanido kinase, catalytic domain"/>
    <property type="match status" value="1"/>
</dbReference>
<name>A0A8T2JQN7_9PIPI</name>
<comment type="subunit">
    <text evidence="3">Dodecamer. Interacts with BFSP2 and VIM.</text>
</comment>
<dbReference type="PANTHER" id="PTHR43407:SF1">
    <property type="entry name" value="LENGSIN"/>
    <property type="match status" value="1"/>
</dbReference>
<feature type="region of interest" description="Disordered" evidence="8">
    <location>
        <begin position="181"/>
        <end position="201"/>
    </location>
</feature>
<dbReference type="PROSITE" id="PS51986">
    <property type="entry name" value="GS_BETA_GRASP"/>
    <property type="match status" value="1"/>
</dbReference>
<accession>A0A8T2JQN7</accession>
<evidence type="ECO:0000313" key="11">
    <source>
        <dbReference type="EMBL" id="KAG8444871.1"/>
    </source>
</evidence>
<dbReference type="InterPro" id="IPR008147">
    <property type="entry name" value="Gln_synt_N"/>
</dbReference>
<evidence type="ECO:0000256" key="4">
    <source>
        <dbReference type="ARBA" id="ARBA00039404"/>
    </source>
</evidence>
<comment type="similarity">
    <text evidence="1 6 7">Belongs to the glutamine synthetase family.</text>
</comment>
<dbReference type="InterPro" id="IPR008146">
    <property type="entry name" value="Gln_synth_cat_dom"/>
</dbReference>
<reference evidence="11" key="1">
    <citation type="thesis" date="2020" institute="ProQuest LLC" country="789 East Eisenhower Parkway, Ann Arbor, MI, USA">
        <title>Comparative Genomics and Chromosome Evolution.</title>
        <authorList>
            <person name="Mudd A.B."/>
        </authorList>
    </citation>
    <scope>NUCLEOTIDE SEQUENCE</scope>
    <source>
        <strain evidence="11">Female2</strain>
        <tissue evidence="11">Blood</tissue>
    </source>
</reference>
<dbReference type="GO" id="GO:0006542">
    <property type="term" value="P:glutamine biosynthetic process"/>
    <property type="evidence" value="ECO:0007669"/>
    <property type="project" value="InterPro"/>
</dbReference>
<dbReference type="GO" id="GO:0005737">
    <property type="term" value="C:cytoplasm"/>
    <property type="evidence" value="ECO:0007669"/>
    <property type="project" value="TreeGrafter"/>
</dbReference>
<dbReference type="SUPFAM" id="SSF55931">
    <property type="entry name" value="Glutamine synthetase/guanido kinase"/>
    <property type="match status" value="1"/>
</dbReference>
<dbReference type="InterPro" id="IPR014746">
    <property type="entry name" value="Gln_synth/guanido_kin_cat_dom"/>
</dbReference>
<dbReference type="PANTHER" id="PTHR43407">
    <property type="entry name" value="GLUTAMINE SYNTHETASE"/>
    <property type="match status" value="1"/>
</dbReference>
<evidence type="ECO:0000256" key="3">
    <source>
        <dbReference type="ARBA" id="ARBA00038790"/>
    </source>
</evidence>
<evidence type="ECO:0000259" key="10">
    <source>
        <dbReference type="PROSITE" id="PS51987"/>
    </source>
</evidence>
<dbReference type="FunFam" id="3.10.20.70:FF:000007">
    <property type="entry name" value="LOW QUALITY PROTEIN: lengsin"/>
    <property type="match status" value="1"/>
</dbReference>
<dbReference type="SUPFAM" id="SSF54368">
    <property type="entry name" value="Glutamine synthetase, N-terminal domain"/>
    <property type="match status" value="1"/>
</dbReference>
<dbReference type="InterPro" id="IPR036651">
    <property type="entry name" value="Gln_synt_N_sf"/>
</dbReference>
<evidence type="ECO:0000256" key="7">
    <source>
        <dbReference type="RuleBase" id="RU000384"/>
    </source>
</evidence>
<comment type="caution">
    <text evidence="11">The sequence shown here is derived from an EMBL/GenBank/DDBJ whole genome shotgun (WGS) entry which is preliminary data.</text>
</comment>
<dbReference type="GO" id="GO:0004356">
    <property type="term" value="F:glutamine synthetase activity"/>
    <property type="evidence" value="ECO:0007669"/>
    <property type="project" value="InterPro"/>
</dbReference>
<dbReference type="FunFam" id="3.30.590.10:FF:000009">
    <property type="entry name" value="Lengsin, lens protein with glutamine synthetase domain"/>
    <property type="match status" value="1"/>
</dbReference>
<protein>
    <recommendedName>
        <fullName evidence="4">Lengsin</fullName>
    </recommendedName>
    <alternativeName>
        <fullName evidence="5">Glutamate-ammonia ligase domain-containing protein 1</fullName>
    </alternativeName>
</protein>
<evidence type="ECO:0000259" key="9">
    <source>
        <dbReference type="PROSITE" id="PS51986"/>
    </source>
</evidence>
<evidence type="ECO:0000256" key="5">
    <source>
        <dbReference type="ARBA" id="ARBA00042675"/>
    </source>
</evidence>
<evidence type="ECO:0000256" key="1">
    <source>
        <dbReference type="ARBA" id="ARBA00009897"/>
    </source>
</evidence>
<dbReference type="AlphaFoldDB" id="A0A8T2JQN7"/>
<evidence type="ECO:0000256" key="2">
    <source>
        <dbReference type="ARBA" id="ARBA00037583"/>
    </source>
</evidence>
<organism evidence="11 12">
    <name type="scientific">Hymenochirus boettgeri</name>
    <name type="common">Congo dwarf clawed frog</name>
    <dbReference type="NCBI Taxonomy" id="247094"/>
    <lineage>
        <taxon>Eukaryota</taxon>
        <taxon>Metazoa</taxon>
        <taxon>Chordata</taxon>
        <taxon>Craniata</taxon>
        <taxon>Vertebrata</taxon>
        <taxon>Euteleostomi</taxon>
        <taxon>Amphibia</taxon>
        <taxon>Batrachia</taxon>
        <taxon>Anura</taxon>
        <taxon>Pipoidea</taxon>
        <taxon>Pipidae</taxon>
        <taxon>Pipinae</taxon>
        <taxon>Hymenochirus</taxon>
    </lineage>
</organism>
<dbReference type="Proteomes" id="UP000812440">
    <property type="component" value="Chromosome 5"/>
</dbReference>
<feature type="domain" description="GS catalytic" evidence="10">
    <location>
        <begin position="319"/>
        <end position="637"/>
    </location>
</feature>
<dbReference type="EMBL" id="JAACNH010000004">
    <property type="protein sequence ID" value="KAG8444871.1"/>
    <property type="molecule type" value="Genomic_DNA"/>
</dbReference>
<dbReference type="Pfam" id="PF00120">
    <property type="entry name" value="Gln-synt_C"/>
    <property type="match status" value="1"/>
</dbReference>